<comment type="caution">
    <text evidence="5">The sequence shown here is derived from an EMBL/GenBank/DDBJ whole genome shotgun (WGS) entry which is preliminary data.</text>
</comment>
<reference evidence="5 6" key="1">
    <citation type="journal article" date="2019" name="Int. J. Syst. Evol. Microbiol.">
        <title>The Global Catalogue of Microorganisms (GCM) 10K type strain sequencing project: providing services to taxonomists for standard genome sequencing and annotation.</title>
        <authorList>
            <consortium name="The Broad Institute Genomics Platform"/>
            <consortium name="The Broad Institute Genome Sequencing Center for Infectious Disease"/>
            <person name="Wu L."/>
            <person name="Ma J."/>
        </authorList>
    </citation>
    <scope>NUCLEOTIDE SEQUENCE [LARGE SCALE GENOMIC DNA]</scope>
    <source>
        <strain evidence="5 6">PSR21</strain>
    </source>
</reference>
<dbReference type="PANTHER" id="PTHR34236">
    <property type="entry name" value="DIMETHYL SULFOXIDE REDUCTASE TRANSCRIPTIONAL ACTIVATOR"/>
    <property type="match status" value="1"/>
</dbReference>
<evidence type="ECO:0000313" key="5">
    <source>
        <dbReference type="EMBL" id="MFC7315819.1"/>
    </source>
</evidence>
<accession>A0ABD6A755</accession>
<dbReference type="InterPro" id="IPR031803">
    <property type="entry name" value="BAT_GAF/HTH-assoc"/>
</dbReference>
<keyword evidence="2" id="KW-0804">Transcription</keyword>
<dbReference type="GeneID" id="79314795"/>
<dbReference type="InterPro" id="IPR007050">
    <property type="entry name" value="HTH_bacterioopsin"/>
</dbReference>
<evidence type="ECO:0000259" key="4">
    <source>
        <dbReference type="Pfam" id="PF15915"/>
    </source>
</evidence>
<sequence>MSTLVEVRISVDEFALGATLQRVTEARFVCERTVHTDETMPLVWARAPDRVALETALDSDATVERWSRLSTAGDEWLYRIEWDYDTRLVFRILAASPPVVLTAQASRHGWSLRLLYPEREMIERTLSFCDEMDISLDVVQIQDVSNRPVGSHGLTDEQYDALVTAAERGYFDVPRAVTLEDLADELGVSHQALSERLRRGNSVLVDKLLQHGTAFE</sequence>
<organism evidence="5 6">
    <name type="scientific">Halomarina halobia</name>
    <dbReference type="NCBI Taxonomy" id="3033386"/>
    <lineage>
        <taxon>Archaea</taxon>
        <taxon>Methanobacteriati</taxon>
        <taxon>Methanobacteriota</taxon>
        <taxon>Stenosarchaea group</taxon>
        <taxon>Halobacteria</taxon>
        <taxon>Halobacteriales</taxon>
        <taxon>Natronomonadaceae</taxon>
        <taxon>Halomarina</taxon>
    </lineage>
</organism>
<evidence type="ECO:0000259" key="3">
    <source>
        <dbReference type="Pfam" id="PF04967"/>
    </source>
</evidence>
<dbReference type="PANTHER" id="PTHR34236:SF1">
    <property type="entry name" value="DIMETHYL SULFOXIDE REDUCTASE TRANSCRIPTIONAL ACTIVATOR"/>
    <property type="match status" value="1"/>
</dbReference>
<feature type="domain" description="HTH bat-type" evidence="3">
    <location>
        <begin position="154"/>
        <end position="203"/>
    </location>
</feature>
<name>A0ABD6A755_9EURY</name>
<protein>
    <submittedName>
        <fullName evidence="5">Helix-turn-helix domain-containing protein</fullName>
    </submittedName>
</protein>
<dbReference type="RefSeq" id="WP_276305220.1">
    <property type="nucleotide sequence ID" value="NZ_CP119992.1"/>
</dbReference>
<evidence type="ECO:0000256" key="2">
    <source>
        <dbReference type="ARBA" id="ARBA00023163"/>
    </source>
</evidence>
<evidence type="ECO:0000256" key="1">
    <source>
        <dbReference type="ARBA" id="ARBA00023015"/>
    </source>
</evidence>
<dbReference type="EMBL" id="JBHTBF010000001">
    <property type="protein sequence ID" value="MFC7315819.1"/>
    <property type="molecule type" value="Genomic_DNA"/>
</dbReference>
<dbReference type="Pfam" id="PF15915">
    <property type="entry name" value="BAT"/>
    <property type="match status" value="1"/>
</dbReference>
<dbReference type="AlphaFoldDB" id="A0ABD6A755"/>
<dbReference type="Proteomes" id="UP001596547">
    <property type="component" value="Unassembled WGS sequence"/>
</dbReference>
<evidence type="ECO:0000313" key="6">
    <source>
        <dbReference type="Proteomes" id="UP001596547"/>
    </source>
</evidence>
<keyword evidence="1" id="KW-0805">Transcription regulation</keyword>
<feature type="domain" description="Bacterioopsin transcriptional activator GAF and HTH associated" evidence="4">
    <location>
        <begin position="4"/>
        <end position="146"/>
    </location>
</feature>
<proteinExistence type="predicted"/>
<keyword evidence="6" id="KW-1185">Reference proteome</keyword>
<gene>
    <name evidence="5" type="ORF">ACFQPE_03285</name>
</gene>
<dbReference type="Pfam" id="PF04967">
    <property type="entry name" value="HTH_10"/>
    <property type="match status" value="1"/>
</dbReference>